<reference evidence="2" key="1">
    <citation type="journal article" date="2019" name="Int. J. Syst. Evol. Microbiol.">
        <title>The Global Catalogue of Microorganisms (GCM) 10K type strain sequencing project: providing services to taxonomists for standard genome sequencing and annotation.</title>
        <authorList>
            <consortium name="The Broad Institute Genomics Platform"/>
            <consortium name="The Broad Institute Genome Sequencing Center for Infectious Disease"/>
            <person name="Wu L."/>
            <person name="Ma J."/>
        </authorList>
    </citation>
    <scope>NUCLEOTIDE SEQUENCE [LARGE SCALE GENOMIC DNA]</scope>
    <source>
        <strain evidence="2">JCM 12696</strain>
    </source>
</reference>
<sequence length="72" mass="7534">MRAEDFAMPAPVRYRSTASVYDAGGADSGITDPAREIPRAAMSPAAFGGLTVAPLPRRTSDAQCDLFDGCLT</sequence>
<protein>
    <submittedName>
        <fullName evidence="1">Uncharacterized protein</fullName>
    </submittedName>
</protein>
<keyword evidence="2" id="KW-1185">Reference proteome</keyword>
<comment type="caution">
    <text evidence="1">The sequence shown here is derived from an EMBL/GenBank/DDBJ whole genome shotgun (WGS) entry which is preliminary data.</text>
</comment>
<proteinExistence type="predicted"/>
<dbReference type="EMBL" id="BAAAKV010000027">
    <property type="protein sequence ID" value="GAA1172911.1"/>
    <property type="molecule type" value="Genomic_DNA"/>
</dbReference>
<organism evidence="1 2">
    <name type="scientific">Streptomyces hebeiensis</name>
    <dbReference type="NCBI Taxonomy" id="229486"/>
    <lineage>
        <taxon>Bacteria</taxon>
        <taxon>Bacillati</taxon>
        <taxon>Actinomycetota</taxon>
        <taxon>Actinomycetes</taxon>
        <taxon>Kitasatosporales</taxon>
        <taxon>Streptomycetaceae</taxon>
        <taxon>Streptomyces</taxon>
    </lineage>
</organism>
<name>A0ABP4FEZ2_9ACTN</name>
<gene>
    <name evidence="1" type="ORF">GCM10009654_32680</name>
</gene>
<dbReference type="Proteomes" id="UP001501371">
    <property type="component" value="Unassembled WGS sequence"/>
</dbReference>
<evidence type="ECO:0000313" key="1">
    <source>
        <dbReference type="EMBL" id="GAA1172911.1"/>
    </source>
</evidence>
<accession>A0ABP4FEZ2</accession>
<evidence type="ECO:0000313" key="2">
    <source>
        <dbReference type="Proteomes" id="UP001501371"/>
    </source>
</evidence>